<dbReference type="SMART" id="SM00389">
    <property type="entry name" value="HOX"/>
    <property type="match status" value="1"/>
</dbReference>
<dbReference type="Ensembl" id="ENSEBUT00000026151.1">
    <property type="protein sequence ID" value="ENSEBUP00000025575.1"/>
    <property type="gene ID" value="ENSEBUG00000015763.1"/>
</dbReference>
<dbReference type="GO" id="GO:0000981">
    <property type="term" value="F:DNA-binding transcription factor activity, RNA polymerase II-specific"/>
    <property type="evidence" value="ECO:0007669"/>
    <property type="project" value="InterPro"/>
</dbReference>
<dbReference type="InterPro" id="IPR000047">
    <property type="entry name" value="HTH_motif"/>
</dbReference>
<dbReference type="FunFam" id="1.10.10.60:FF:000166">
    <property type="entry name" value="homeobox protein Hox-C11"/>
    <property type="match status" value="1"/>
</dbReference>
<sequence length="276" mass="30637">MGDFHADGTPLLSWGNCVPESGAQHVPHALHSVTSMLPTAGIPCDGPGSLAQYTGLEPVGKAWSGGAVFSHYNHSEHAPCWQRFSPALLLKGQGFGTGGQHGPYEDAMGRSGVLPRAFDRFLNEGIDGKVVGSTVRAVLGYDRQRGSGTDVRKTEEDFPAGSRPRKKRCPYSKFQIRELEREFLFNVYINKEKRQQLSLCLGLTDRQVKIWFQNRRMKEKKLNRDRLHYFAVPACSNWRQQQLLARGLWLGCGTNLPTLWPGTGQGKGDMAGKIIK</sequence>
<evidence type="ECO:0000259" key="12">
    <source>
        <dbReference type="PROSITE" id="PS50071"/>
    </source>
</evidence>
<keyword evidence="8 9" id="KW-0539">Nucleus</keyword>
<dbReference type="PRINTS" id="PR00024">
    <property type="entry name" value="HOMEOBOX"/>
</dbReference>
<dbReference type="PROSITE" id="PS50071">
    <property type="entry name" value="HOMEOBOX_2"/>
    <property type="match status" value="1"/>
</dbReference>
<keyword evidence="3" id="KW-0217">Developmental protein</keyword>
<dbReference type="PANTHER" id="PTHR46092">
    <property type="entry name" value="HOMEOBOX PROTEIN HOX-A11-RELATED"/>
    <property type="match status" value="1"/>
</dbReference>
<protein>
    <recommendedName>
        <fullName evidence="12">Homeobox domain-containing protein</fullName>
    </recommendedName>
</protein>
<feature type="compositionally biased region" description="Basic and acidic residues" evidence="11">
    <location>
        <begin position="145"/>
        <end position="156"/>
    </location>
</feature>
<dbReference type="PROSITE" id="PS00027">
    <property type="entry name" value="HOMEOBOX_1"/>
    <property type="match status" value="1"/>
</dbReference>
<feature type="DNA-binding region" description="Homeobox" evidence="9">
    <location>
        <begin position="164"/>
        <end position="223"/>
    </location>
</feature>
<keyword evidence="14" id="KW-1185">Reference proteome</keyword>
<dbReference type="AlphaFoldDB" id="A0A8C4R5P3"/>
<dbReference type="InterPro" id="IPR001356">
    <property type="entry name" value="HD"/>
</dbReference>
<dbReference type="Proteomes" id="UP000694388">
    <property type="component" value="Unplaced"/>
</dbReference>
<dbReference type="InterPro" id="IPR020479">
    <property type="entry name" value="HD_metazoa"/>
</dbReference>
<keyword evidence="5 9" id="KW-0238">DNA-binding</keyword>
<evidence type="ECO:0000256" key="2">
    <source>
        <dbReference type="ARBA" id="ARBA00006317"/>
    </source>
</evidence>
<dbReference type="InterPro" id="IPR009057">
    <property type="entry name" value="Homeodomain-like_sf"/>
</dbReference>
<reference evidence="13" key="1">
    <citation type="submission" date="2025-08" db="UniProtKB">
        <authorList>
            <consortium name="Ensembl"/>
        </authorList>
    </citation>
    <scope>IDENTIFICATION</scope>
</reference>
<evidence type="ECO:0000256" key="1">
    <source>
        <dbReference type="ARBA" id="ARBA00004123"/>
    </source>
</evidence>
<proteinExistence type="inferred from homology"/>
<keyword evidence="6 9" id="KW-0371">Homeobox</keyword>
<comment type="similarity">
    <text evidence="2">Belongs to the Abd-B homeobox family.</text>
</comment>
<evidence type="ECO:0000313" key="13">
    <source>
        <dbReference type="Ensembl" id="ENSEBUP00000025575.1"/>
    </source>
</evidence>
<evidence type="ECO:0000256" key="11">
    <source>
        <dbReference type="SAM" id="MobiDB-lite"/>
    </source>
</evidence>
<evidence type="ECO:0000256" key="9">
    <source>
        <dbReference type="PROSITE-ProRule" id="PRU00108"/>
    </source>
</evidence>
<evidence type="ECO:0000256" key="8">
    <source>
        <dbReference type="ARBA" id="ARBA00023242"/>
    </source>
</evidence>
<dbReference type="GO" id="GO:0000978">
    <property type="term" value="F:RNA polymerase II cis-regulatory region sequence-specific DNA binding"/>
    <property type="evidence" value="ECO:0007669"/>
    <property type="project" value="TreeGrafter"/>
</dbReference>
<feature type="region of interest" description="Disordered" evidence="11">
    <location>
        <begin position="145"/>
        <end position="164"/>
    </location>
</feature>
<dbReference type="GeneTree" id="ENSGT00940000161308"/>
<dbReference type="Gene3D" id="1.10.10.60">
    <property type="entry name" value="Homeodomain-like"/>
    <property type="match status" value="1"/>
</dbReference>
<evidence type="ECO:0000256" key="4">
    <source>
        <dbReference type="ARBA" id="ARBA00023015"/>
    </source>
</evidence>
<organism evidence="13 14">
    <name type="scientific">Eptatretus burgeri</name>
    <name type="common">Inshore hagfish</name>
    <dbReference type="NCBI Taxonomy" id="7764"/>
    <lineage>
        <taxon>Eukaryota</taxon>
        <taxon>Metazoa</taxon>
        <taxon>Chordata</taxon>
        <taxon>Craniata</taxon>
        <taxon>Vertebrata</taxon>
        <taxon>Cyclostomata</taxon>
        <taxon>Myxini</taxon>
        <taxon>Myxiniformes</taxon>
        <taxon>Myxinidae</taxon>
        <taxon>Eptatretinae</taxon>
        <taxon>Eptatretus</taxon>
    </lineage>
</organism>
<accession>A0A8C4R5P3</accession>
<dbReference type="GO" id="GO:0005654">
    <property type="term" value="C:nucleoplasm"/>
    <property type="evidence" value="ECO:0007669"/>
    <property type="project" value="UniProtKB-ARBA"/>
</dbReference>
<dbReference type="SUPFAM" id="SSF46689">
    <property type="entry name" value="Homeodomain-like"/>
    <property type="match status" value="1"/>
</dbReference>
<evidence type="ECO:0000313" key="14">
    <source>
        <dbReference type="Proteomes" id="UP000694388"/>
    </source>
</evidence>
<evidence type="ECO:0000256" key="6">
    <source>
        <dbReference type="ARBA" id="ARBA00023155"/>
    </source>
</evidence>
<reference evidence="13" key="2">
    <citation type="submission" date="2025-09" db="UniProtKB">
        <authorList>
            <consortium name="Ensembl"/>
        </authorList>
    </citation>
    <scope>IDENTIFICATION</scope>
</reference>
<keyword evidence="7" id="KW-0804">Transcription</keyword>
<feature type="domain" description="Homeobox" evidence="12">
    <location>
        <begin position="162"/>
        <end position="222"/>
    </location>
</feature>
<evidence type="ECO:0000256" key="10">
    <source>
        <dbReference type="RuleBase" id="RU000682"/>
    </source>
</evidence>
<dbReference type="PRINTS" id="PR00031">
    <property type="entry name" value="HTHREPRESSR"/>
</dbReference>
<dbReference type="Pfam" id="PF00046">
    <property type="entry name" value="Homeodomain"/>
    <property type="match status" value="1"/>
</dbReference>
<evidence type="ECO:0000256" key="3">
    <source>
        <dbReference type="ARBA" id="ARBA00022473"/>
    </source>
</evidence>
<comment type="subcellular location">
    <subcellularLocation>
        <location evidence="1 9 10">Nucleus</location>
    </subcellularLocation>
</comment>
<evidence type="ECO:0000256" key="7">
    <source>
        <dbReference type="ARBA" id="ARBA00023163"/>
    </source>
</evidence>
<name>A0A8C4R5P3_EPTBU</name>
<dbReference type="InterPro" id="IPR017970">
    <property type="entry name" value="Homeobox_CS"/>
</dbReference>
<dbReference type="CDD" id="cd00086">
    <property type="entry name" value="homeodomain"/>
    <property type="match status" value="1"/>
</dbReference>
<evidence type="ECO:0000256" key="5">
    <source>
        <dbReference type="ARBA" id="ARBA00023125"/>
    </source>
</evidence>
<keyword evidence="4" id="KW-0805">Transcription regulation</keyword>